<dbReference type="InterPro" id="IPR036046">
    <property type="entry name" value="Acylphosphatase-like_dom_sf"/>
</dbReference>
<evidence type="ECO:0000313" key="2">
    <source>
        <dbReference type="EMBL" id="MCT8973914.1"/>
    </source>
</evidence>
<organism evidence="2 3">
    <name type="scientific">Microbaculum marinisediminis</name>
    <dbReference type="NCBI Taxonomy" id="2931392"/>
    <lineage>
        <taxon>Bacteria</taxon>
        <taxon>Pseudomonadati</taxon>
        <taxon>Pseudomonadota</taxon>
        <taxon>Alphaproteobacteria</taxon>
        <taxon>Hyphomicrobiales</taxon>
        <taxon>Tepidamorphaceae</taxon>
        <taxon>Microbaculum</taxon>
    </lineage>
</organism>
<dbReference type="Proteomes" id="UP001320898">
    <property type="component" value="Unassembled WGS sequence"/>
</dbReference>
<sequence>MYHLIYVSQADRPMSEPELADILKKSRDHNGRDGITGLLIYKVTPAAGRANFMQLLEGEKDEVLAAYARIAADARHHTKVVLEEGEIAGRNFPDWSMGFRNIDEADLAKFEGYSDLGSEDFWAKARSGHFDDALDLMLSFYDDSAEQD</sequence>
<dbReference type="RefSeq" id="WP_261617496.1">
    <property type="nucleotide sequence ID" value="NZ_JALIDZ010000009.1"/>
</dbReference>
<keyword evidence="3" id="KW-1185">Reference proteome</keyword>
<proteinExistence type="predicted"/>
<dbReference type="PROSITE" id="PS50925">
    <property type="entry name" value="BLUF"/>
    <property type="match status" value="1"/>
</dbReference>
<dbReference type="SUPFAM" id="SSF54975">
    <property type="entry name" value="Acylphosphatase/BLUF domain-like"/>
    <property type="match status" value="1"/>
</dbReference>
<dbReference type="InterPro" id="IPR007024">
    <property type="entry name" value="BLUF_domain"/>
</dbReference>
<dbReference type="GO" id="GO:0071949">
    <property type="term" value="F:FAD binding"/>
    <property type="evidence" value="ECO:0007669"/>
    <property type="project" value="InterPro"/>
</dbReference>
<protein>
    <submittedName>
        <fullName evidence="2">BLUF domain-containing protein</fullName>
    </submittedName>
</protein>
<reference evidence="2 3" key="1">
    <citation type="submission" date="2022-04" db="EMBL/GenBank/DDBJ databases">
        <authorList>
            <person name="Ye Y.-Q."/>
            <person name="Du Z.-J."/>
        </authorList>
    </citation>
    <scope>NUCLEOTIDE SEQUENCE [LARGE SCALE GENOMIC DNA]</scope>
    <source>
        <strain evidence="2 3">A6E488</strain>
    </source>
</reference>
<dbReference type="GO" id="GO:0009882">
    <property type="term" value="F:blue light photoreceptor activity"/>
    <property type="evidence" value="ECO:0007669"/>
    <property type="project" value="InterPro"/>
</dbReference>
<dbReference type="AlphaFoldDB" id="A0AAW5R257"/>
<dbReference type="SMART" id="SM01034">
    <property type="entry name" value="BLUF"/>
    <property type="match status" value="1"/>
</dbReference>
<dbReference type="EMBL" id="JALIDZ010000009">
    <property type="protein sequence ID" value="MCT8973914.1"/>
    <property type="molecule type" value="Genomic_DNA"/>
</dbReference>
<accession>A0AAW5R257</accession>
<evidence type="ECO:0000313" key="3">
    <source>
        <dbReference type="Proteomes" id="UP001320898"/>
    </source>
</evidence>
<dbReference type="Pfam" id="PF04940">
    <property type="entry name" value="BLUF"/>
    <property type="match status" value="1"/>
</dbReference>
<name>A0AAW5R257_9HYPH</name>
<evidence type="ECO:0000259" key="1">
    <source>
        <dbReference type="PROSITE" id="PS50925"/>
    </source>
</evidence>
<dbReference type="Gene3D" id="3.30.70.100">
    <property type="match status" value="1"/>
</dbReference>
<comment type="caution">
    <text evidence="2">The sequence shown here is derived from an EMBL/GenBank/DDBJ whole genome shotgun (WGS) entry which is preliminary data.</text>
</comment>
<feature type="domain" description="BLUF" evidence="1">
    <location>
        <begin position="1"/>
        <end position="98"/>
    </location>
</feature>
<gene>
    <name evidence="2" type="ORF">MUB46_18770</name>
</gene>